<proteinExistence type="predicted"/>
<sequence>MVEIEYCSDFELYLHMYVQNDVSLLKELPHSVLPPLMTLALIDVYRGDEEIVGSFMTSVSPMKVHTLRLESNGGFTDAAKYIDGIVNLLKSVTDSVTFTYFKFDSATLSTFFKNASHIPEVHLKWCEIDTEEPMNFTTDGLYKIEVLGFEGCGKYSKWNLKRHNFERIIDAIGSSSFKHSLTLLSAIDCGLSKTMIQSLLIDKKIDCNVIIEGMY</sequence>
<evidence type="ECO:0000313" key="1">
    <source>
        <dbReference type="EMBL" id="CAE0358521.1"/>
    </source>
</evidence>
<gene>
    <name evidence="1" type="ORF">EHAR0213_LOCUS17444</name>
</gene>
<protein>
    <submittedName>
        <fullName evidence="1">Uncharacterized protein</fullName>
    </submittedName>
</protein>
<dbReference type="EMBL" id="HBII01041636">
    <property type="protein sequence ID" value="CAE0358521.1"/>
    <property type="molecule type" value="Transcribed_RNA"/>
</dbReference>
<accession>A0A7S3JLQ2</accession>
<organism evidence="1">
    <name type="scientific">Euplotes harpa</name>
    <dbReference type="NCBI Taxonomy" id="151035"/>
    <lineage>
        <taxon>Eukaryota</taxon>
        <taxon>Sar</taxon>
        <taxon>Alveolata</taxon>
        <taxon>Ciliophora</taxon>
        <taxon>Intramacronucleata</taxon>
        <taxon>Spirotrichea</taxon>
        <taxon>Hypotrichia</taxon>
        <taxon>Euplotida</taxon>
        <taxon>Euplotidae</taxon>
        <taxon>Euplotes</taxon>
    </lineage>
</organism>
<dbReference type="AlphaFoldDB" id="A0A7S3JLQ2"/>
<reference evidence="1" key="1">
    <citation type="submission" date="2021-01" db="EMBL/GenBank/DDBJ databases">
        <authorList>
            <person name="Corre E."/>
            <person name="Pelletier E."/>
            <person name="Niang G."/>
            <person name="Scheremetjew M."/>
            <person name="Finn R."/>
            <person name="Kale V."/>
            <person name="Holt S."/>
            <person name="Cochrane G."/>
            <person name="Meng A."/>
            <person name="Brown T."/>
            <person name="Cohen L."/>
        </authorList>
    </citation>
    <scope>NUCLEOTIDE SEQUENCE</scope>
    <source>
        <strain evidence="1">FSP1.4</strain>
    </source>
</reference>
<name>A0A7S3JLQ2_9SPIT</name>